<accession>A0A811QYI8</accession>
<feature type="compositionally biased region" description="Polar residues" evidence="1">
    <location>
        <begin position="262"/>
        <end position="304"/>
    </location>
</feature>
<dbReference type="Proteomes" id="UP000604825">
    <property type="component" value="Unassembled WGS sequence"/>
</dbReference>
<feature type="compositionally biased region" description="Basic residues" evidence="1">
    <location>
        <begin position="358"/>
        <end position="368"/>
    </location>
</feature>
<sequence length="384" mass="43881">MQPPDENWEFHLHLLAEKTQNHSRAPEMQIQTDKSTQDKHIHNQIGTQFPYLPSNPFAQSSSSTTMNQWIENMGLMYNIQTQPWTTQTLTNPGTAHVISGTSSNNPSAELWGQNTDHCQIQTASKESLTGLLMEQIRNSQEEIYSLTQDMQGSYTNMLLGQQIFQQNVEANQPVSDYCTWSEYDRSSTLQEKEISLGDINSHPEWNNDNSYSISDCQDNHISNWNEDYLTENEDRQWGDAIFKNMQLQQIQEPTMVEEEDQSNTTSEVTRTNAESSDTHQNQTTAETQVQTEGKTDNQESSSVQLLEDPQVTQKKGRPEKAKRFKTVIEQEREKAKKKETNKKKQITANENSVSPVKPKSKRMKKSAKKNNDTQATNSVALINI</sequence>
<proteinExistence type="predicted"/>
<feature type="compositionally biased region" description="Polar residues" evidence="1">
    <location>
        <begin position="372"/>
        <end position="384"/>
    </location>
</feature>
<feature type="region of interest" description="Disordered" evidence="1">
    <location>
        <begin position="254"/>
        <end position="384"/>
    </location>
</feature>
<organism evidence="2 3">
    <name type="scientific">Miscanthus lutarioriparius</name>
    <dbReference type="NCBI Taxonomy" id="422564"/>
    <lineage>
        <taxon>Eukaryota</taxon>
        <taxon>Viridiplantae</taxon>
        <taxon>Streptophyta</taxon>
        <taxon>Embryophyta</taxon>
        <taxon>Tracheophyta</taxon>
        <taxon>Spermatophyta</taxon>
        <taxon>Magnoliopsida</taxon>
        <taxon>Liliopsida</taxon>
        <taxon>Poales</taxon>
        <taxon>Poaceae</taxon>
        <taxon>PACMAD clade</taxon>
        <taxon>Panicoideae</taxon>
        <taxon>Andropogonodae</taxon>
        <taxon>Andropogoneae</taxon>
        <taxon>Saccharinae</taxon>
        <taxon>Miscanthus</taxon>
    </lineage>
</organism>
<comment type="caution">
    <text evidence="2">The sequence shown here is derived from an EMBL/GenBank/DDBJ whole genome shotgun (WGS) entry which is preliminary data.</text>
</comment>
<protein>
    <submittedName>
        <fullName evidence="2">Uncharacterized protein</fullName>
    </submittedName>
</protein>
<gene>
    <name evidence="2" type="ORF">NCGR_LOCUS46625</name>
</gene>
<reference evidence="2" key="1">
    <citation type="submission" date="2020-10" db="EMBL/GenBank/DDBJ databases">
        <authorList>
            <person name="Han B."/>
            <person name="Lu T."/>
            <person name="Zhao Q."/>
            <person name="Huang X."/>
            <person name="Zhao Y."/>
        </authorList>
    </citation>
    <scope>NUCLEOTIDE SEQUENCE</scope>
</reference>
<keyword evidence="3" id="KW-1185">Reference proteome</keyword>
<dbReference type="EMBL" id="CAJGYO010000012">
    <property type="protein sequence ID" value="CAD6263317.1"/>
    <property type="molecule type" value="Genomic_DNA"/>
</dbReference>
<feature type="compositionally biased region" description="Basic and acidic residues" evidence="1">
    <location>
        <begin position="316"/>
        <end position="338"/>
    </location>
</feature>
<name>A0A811QYI8_9POAL</name>
<evidence type="ECO:0000313" key="2">
    <source>
        <dbReference type="EMBL" id="CAD6263317.1"/>
    </source>
</evidence>
<evidence type="ECO:0000313" key="3">
    <source>
        <dbReference type="Proteomes" id="UP000604825"/>
    </source>
</evidence>
<dbReference type="AlphaFoldDB" id="A0A811QYI8"/>
<evidence type="ECO:0000256" key="1">
    <source>
        <dbReference type="SAM" id="MobiDB-lite"/>
    </source>
</evidence>